<feature type="non-terminal residue" evidence="1">
    <location>
        <position position="118"/>
    </location>
</feature>
<dbReference type="Proteomes" id="UP000316217">
    <property type="component" value="Unassembled WGS sequence"/>
</dbReference>
<comment type="caution">
    <text evidence="1">The sequence shown here is derived from an EMBL/GenBank/DDBJ whole genome shotgun (WGS) entry which is preliminary data.</text>
</comment>
<dbReference type="AlphaFoldDB" id="A0A520KKN8"/>
<sequence>MVRWSRKKIIALVLVLLMLPVVGVFTVNFVFNSIPVTLEIKLVDEKGNLVQGSVVIYEITPDGARKIWAGSGPGMVTAVISVPMKEVGVAEIEGKIVKVYKSINLDIVAGNKELRKVG</sequence>
<reference evidence="1 2" key="1">
    <citation type="journal article" date="2019" name="Nat. Microbiol.">
        <title>Wide diversity of methane and short-chain alkane metabolisms in uncultured archaea.</title>
        <authorList>
            <person name="Borrel G."/>
            <person name="Adam P.S."/>
            <person name="McKay L.J."/>
            <person name="Chen L.X."/>
            <person name="Sierra-Garcia I.N."/>
            <person name="Sieber C.M."/>
            <person name="Letourneur Q."/>
            <person name="Ghozlane A."/>
            <person name="Andersen G.L."/>
            <person name="Li W.J."/>
            <person name="Hallam S.J."/>
            <person name="Muyzer G."/>
            <person name="de Oliveira V.M."/>
            <person name="Inskeep W.P."/>
            <person name="Banfield J.F."/>
            <person name="Gribaldo S."/>
        </authorList>
    </citation>
    <scope>NUCLEOTIDE SEQUENCE [LARGE SCALE GENOMIC DNA]</scope>
    <source>
        <strain evidence="1">NM4</strain>
    </source>
</reference>
<evidence type="ECO:0000313" key="2">
    <source>
        <dbReference type="Proteomes" id="UP000316217"/>
    </source>
</evidence>
<dbReference type="EMBL" id="RXII01000066">
    <property type="protein sequence ID" value="RZN61799.1"/>
    <property type="molecule type" value="Genomic_DNA"/>
</dbReference>
<evidence type="ECO:0000313" key="1">
    <source>
        <dbReference type="EMBL" id="RZN61799.1"/>
    </source>
</evidence>
<organism evidence="1 2">
    <name type="scientific">Candidatus Methanodesulfokora washburnensis</name>
    <dbReference type="NCBI Taxonomy" id="2478471"/>
    <lineage>
        <taxon>Archaea</taxon>
        <taxon>Thermoproteota</taxon>
        <taxon>Candidatus Korarchaeia</taxon>
        <taxon>Candidatus Korarchaeia incertae sedis</taxon>
        <taxon>Candidatus Methanodesulfokora</taxon>
    </lineage>
</organism>
<proteinExistence type="predicted"/>
<name>A0A520KKN8_9CREN</name>
<accession>A0A520KKN8</accession>
<protein>
    <submittedName>
        <fullName evidence="1">Uncharacterized protein</fullName>
    </submittedName>
</protein>
<gene>
    <name evidence="1" type="ORF">EF810_04175</name>
</gene>